<evidence type="ECO:0000256" key="4">
    <source>
        <dbReference type="ARBA" id="ARBA00022679"/>
    </source>
</evidence>
<dbReference type="GO" id="GO:1901137">
    <property type="term" value="P:carbohydrate derivative biosynthetic process"/>
    <property type="evidence" value="ECO:0007669"/>
    <property type="project" value="UniProtKB-ARBA"/>
</dbReference>
<dbReference type="GO" id="GO:0016746">
    <property type="term" value="F:acyltransferase activity"/>
    <property type="evidence" value="ECO:0007669"/>
    <property type="project" value="UniProtKB-KW"/>
</dbReference>
<dbReference type="EMBL" id="GL349499">
    <property type="protein sequence ID" value="KNC55327.1"/>
    <property type="molecule type" value="Genomic_DNA"/>
</dbReference>
<reference evidence="7 8" key="1">
    <citation type="submission" date="2010-05" db="EMBL/GenBank/DDBJ databases">
        <title>The Genome Sequence of Thecamonas trahens ATCC 50062.</title>
        <authorList>
            <consortium name="The Broad Institute Genome Sequencing Platform"/>
            <person name="Russ C."/>
            <person name="Cuomo C."/>
            <person name="Shea T."/>
            <person name="Young S.K."/>
            <person name="Zeng Q."/>
            <person name="Koehrsen M."/>
            <person name="Haas B."/>
            <person name="Borodovsky M."/>
            <person name="Guigo R."/>
            <person name="Alvarado L."/>
            <person name="Berlin A."/>
            <person name="Bochicchio J."/>
            <person name="Borenstein D."/>
            <person name="Chapman S."/>
            <person name="Chen Z."/>
            <person name="Freedman E."/>
            <person name="Gellesch M."/>
            <person name="Goldberg J."/>
            <person name="Griggs A."/>
            <person name="Gujja S."/>
            <person name="Heilman E."/>
            <person name="Heiman D."/>
            <person name="Hepburn T."/>
            <person name="Howarth C."/>
            <person name="Jen D."/>
            <person name="Larson L."/>
            <person name="Mehta T."/>
            <person name="Park D."/>
            <person name="Pearson M."/>
            <person name="Roberts A."/>
            <person name="Saif S."/>
            <person name="Shenoy N."/>
            <person name="Sisk P."/>
            <person name="Stolte C."/>
            <person name="Sykes S."/>
            <person name="Thomson T."/>
            <person name="Walk T."/>
            <person name="White J."/>
            <person name="Yandava C."/>
            <person name="Burger G."/>
            <person name="Gray M.W."/>
            <person name="Holland P.W.H."/>
            <person name="King N."/>
            <person name="Lang F.B.F."/>
            <person name="Roger A.J."/>
            <person name="Ruiz-Trillo I."/>
            <person name="Lander E."/>
            <person name="Nusbaum C."/>
        </authorList>
    </citation>
    <scope>NUCLEOTIDE SEQUENCE [LARGE SCALE GENOMIC DNA]</scope>
    <source>
        <strain evidence="7 8">ATCC 50062</strain>
    </source>
</reference>
<evidence type="ECO:0000256" key="5">
    <source>
        <dbReference type="ARBA" id="ARBA00023136"/>
    </source>
</evidence>
<evidence type="ECO:0000256" key="2">
    <source>
        <dbReference type="ARBA" id="ARBA00022475"/>
    </source>
</evidence>
<protein>
    <submittedName>
        <fullName evidence="7">Uncharacterized protein</fullName>
    </submittedName>
</protein>
<dbReference type="GO" id="GO:0005886">
    <property type="term" value="C:plasma membrane"/>
    <property type="evidence" value="ECO:0007669"/>
    <property type="project" value="UniProtKB-SubCell"/>
</dbReference>
<evidence type="ECO:0000256" key="1">
    <source>
        <dbReference type="ARBA" id="ARBA00004533"/>
    </source>
</evidence>
<dbReference type="InterPro" id="IPR004960">
    <property type="entry name" value="LipA_acyltrans"/>
</dbReference>
<dbReference type="PANTHER" id="PTHR30606">
    <property type="entry name" value="LIPID A BIOSYNTHESIS LAUROYL ACYLTRANSFERASE"/>
    <property type="match status" value="1"/>
</dbReference>
<keyword evidence="8" id="KW-1185">Reference proteome</keyword>
<evidence type="ECO:0000256" key="6">
    <source>
        <dbReference type="ARBA" id="ARBA00023315"/>
    </source>
</evidence>
<gene>
    <name evidence="7" type="ORF">AMSG_10972</name>
</gene>
<dbReference type="Proteomes" id="UP000054408">
    <property type="component" value="Unassembled WGS sequence"/>
</dbReference>
<dbReference type="Pfam" id="PF03279">
    <property type="entry name" value="Lip_A_acyltrans"/>
    <property type="match status" value="1"/>
</dbReference>
<dbReference type="AlphaFoldDB" id="A0A0L0DSX6"/>
<proteinExistence type="predicted"/>
<comment type="subcellular location">
    <subcellularLocation>
        <location evidence="1">Cell inner membrane</location>
    </subcellularLocation>
</comment>
<keyword evidence="2" id="KW-1003">Cell membrane</keyword>
<keyword evidence="3" id="KW-0997">Cell inner membrane</keyword>
<evidence type="ECO:0000256" key="3">
    <source>
        <dbReference type="ARBA" id="ARBA00022519"/>
    </source>
</evidence>
<organism evidence="7 8">
    <name type="scientific">Thecamonas trahens ATCC 50062</name>
    <dbReference type="NCBI Taxonomy" id="461836"/>
    <lineage>
        <taxon>Eukaryota</taxon>
        <taxon>Apusozoa</taxon>
        <taxon>Apusomonadida</taxon>
        <taxon>Apusomonadidae</taxon>
        <taxon>Thecamonas</taxon>
    </lineage>
</organism>
<evidence type="ECO:0000313" key="7">
    <source>
        <dbReference type="EMBL" id="KNC55327.1"/>
    </source>
</evidence>
<sequence>MVLVVAGWLPLAVAEAGGRALGSAVAASRAYRWAVAVENVAVALPGTTDRGAAEVAAEALAHLGAVAALLPHAGAMGAAAAAGTGGDVAAVAAELTGQPAIVVSAHVGWWEALPAAVGTWLAPDQLMWVAYAPLADVALDAAVAAVRAAAVPQMRLIPARGAYKVLDAALRRGDVVGLMGDAFAPVAVATGPPVVFAGRRLRGRTGAARLAAATGAPRPGWCWSA</sequence>
<name>A0A0L0DSX6_THETB</name>
<keyword evidence="6" id="KW-0012">Acyltransferase</keyword>
<dbReference type="RefSeq" id="XP_013753050.1">
    <property type="nucleotide sequence ID" value="XM_013897596.1"/>
</dbReference>
<dbReference type="PANTHER" id="PTHR30606:SF10">
    <property type="entry name" value="PHOSPHATIDYLINOSITOL MANNOSIDE ACYLTRANSFERASE"/>
    <property type="match status" value="1"/>
</dbReference>
<keyword evidence="4" id="KW-0808">Transferase</keyword>
<keyword evidence="5" id="KW-0472">Membrane</keyword>
<accession>A0A0L0DSX6</accession>
<dbReference type="GO" id="GO:0008610">
    <property type="term" value="P:lipid biosynthetic process"/>
    <property type="evidence" value="ECO:0007669"/>
    <property type="project" value="UniProtKB-ARBA"/>
</dbReference>
<dbReference type="GeneID" id="25569065"/>
<evidence type="ECO:0000313" key="8">
    <source>
        <dbReference type="Proteomes" id="UP000054408"/>
    </source>
</evidence>